<gene>
    <name evidence="3" type="ORF">ZT3D7_G9607</name>
</gene>
<dbReference type="AlphaFoldDB" id="A0A1X7S454"/>
<proteinExistence type="predicted"/>
<evidence type="ECO:0000313" key="4">
    <source>
        <dbReference type="Proteomes" id="UP000215127"/>
    </source>
</evidence>
<keyword evidence="2" id="KW-0472">Membrane</keyword>
<accession>A0A1X7S454</accession>
<protein>
    <submittedName>
        <fullName evidence="3">Uncharacterized protein</fullName>
    </submittedName>
</protein>
<dbReference type="SUPFAM" id="SSF58113">
    <property type="entry name" value="Apolipoprotein A-I"/>
    <property type="match status" value="1"/>
</dbReference>
<name>A0A1X7S454_ZYMT9</name>
<evidence type="ECO:0000313" key="3">
    <source>
        <dbReference type="EMBL" id="SMQ54452.1"/>
    </source>
</evidence>
<dbReference type="InterPro" id="IPR039454">
    <property type="entry name" value="OM14"/>
</dbReference>
<dbReference type="GO" id="GO:1990593">
    <property type="term" value="F:nascent polypeptide-associated complex binding"/>
    <property type="evidence" value="ECO:0007669"/>
    <property type="project" value="InterPro"/>
</dbReference>
<keyword evidence="4" id="KW-1185">Reference proteome</keyword>
<dbReference type="GO" id="GO:0006626">
    <property type="term" value="P:protein targeting to mitochondrion"/>
    <property type="evidence" value="ECO:0007669"/>
    <property type="project" value="TreeGrafter"/>
</dbReference>
<organism evidence="3 4">
    <name type="scientific">Zymoseptoria tritici (strain ST99CH_3D7)</name>
    <dbReference type="NCBI Taxonomy" id="1276538"/>
    <lineage>
        <taxon>Eukaryota</taxon>
        <taxon>Fungi</taxon>
        <taxon>Dikarya</taxon>
        <taxon>Ascomycota</taxon>
        <taxon>Pezizomycotina</taxon>
        <taxon>Dothideomycetes</taxon>
        <taxon>Dothideomycetidae</taxon>
        <taxon>Mycosphaerellales</taxon>
        <taxon>Mycosphaerellaceae</taxon>
        <taxon>Zymoseptoria</taxon>
    </lineage>
</organism>
<dbReference type="Gene3D" id="1.20.120.20">
    <property type="entry name" value="Apolipoprotein"/>
    <property type="match status" value="1"/>
</dbReference>
<keyword evidence="2" id="KW-1133">Transmembrane helix</keyword>
<dbReference type="STRING" id="1276538.A0A1X7S454"/>
<dbReference type="GO" id="GO:0005741">
    <property type="term" value="C:mitochondrial outer membrane"/>
    <property type="evidence" value="ECO:0007669"/>
    <property type="project" value="InterPro"/>
</dbReference>
<dbReference type="PANTHER" id="PTHR38402">
    <property type="entry name" value="MITOCHONDRIAL OUTER MEMBRANE PROTEIN OM14"/>
    <property type="match status" value="1"/>
</dbReference>
<feature type="compositionally biased region" description="Basic and acidic residues" evidence="1">
    <location>
        <begin position="270"/>
        <end position="279"/>
    </location>
</feature>
<dbReference type="Proteomes" id="UP000215127">
    <property type="component" value="Chromosome 10"/>
</dbReference>
<evidence type="ECO:0000256" key="2">
    <source>
        <dbReference type="SAM" id="Phobius"/>
    </source>
</evidence>
<feature type="compositionally biased region" description="Basic and acidic residues" evidence="1">
    <location>
        <begin position="236"/>
        <end position="254"/>
    </location>
</feature>
<reference evidence="3 4" key="1">
    <citation type="submission" date="2016-06" db="EMBL/GenBank/DDBJ databases">
        <authorList>
            <person name="Kjaerup R.B."/>
            <person name="Dalgaard T.S."/>
            <person name="Juul-Madsen H.R."/>
        </authorList>
    </citation>
    <scope>NUCLEOTIDE SEQUENCE [LARGE SCALE GENOMIC DNA]</scope>
</reference>
<dbReference type="EMBL" id="LT853701">
    <property type="protein sequence ID" value="SMQ54452.1"/>
    <property type="molecule type" value="Genomic_DNA"/>
</dbReference>
<sequence>MEAHIEAWTSLASAIDRTFPVSRPHTASASASSSARLHLPTFNLLASEKHPMSSPNQLLHRPNTDNDTDYDNISESEAMSYANIASKGPKQSDEDKYAILDNRYSTRTNIALSESLTPFLKEAKDFKDSADADAQRLAGSAKKALNKGAQDAKNTANQVGKDAKDTANQVSKDAKGTANQVGKDVKDTANQVSKDAKNTANQLGKDAKDTANQVGKDVQNAANKVGSEAKNVANEVGREAKDAVDSAVSKDTKDAANQVGKDAKNLANKASKDVKEDAKNLADKAEKKFDEAKKEAKPYVDKAERKGKEAEEWAEKNKDNPVVVGNAVALTALAGVLSIGAYRMHKANTLTWNVVGAWAGVLGVFAVGDYYVSQYFFQRYPTKK</sequence>
<feature type="transmembrane region" description="Helical" evidence="2">
    <location>
        <begin position="322"/>
        <end position="342"/>
    </location>
</feature>
<feature type="transmembrane region" description="Helical" evidence="2">
    <location>
        <begin position="354"/>
        <end position="372"/>
    </location>
</feature>
<dbReference type="PANTHER" id="PTHR38402:SF1">
    <property type="entry name" value="MITOCHONDRIAL OUTER MEMBRANE PROTEIN OM14"/>
    <property type="match status" value="1"/>
</dbReference>
<feature type="compositionally biased region" description="Polar residues" evidence="1">
    <location>
        <begin position="188"/>
        <end position="202"/>
    </location>
</feature>
<evidence type="ECO:0000256" key="1">
    <source>
        <dbReference type="SAM" id="MobiDB-lite"/>
    </source>
</evidence>
<keyword evidence="2" id="KW-0812">Transmembrane</keyword>
<feature type="region of interest" description="Disordered" evidence="1">
    <location>
        <begin position="141"/>
        <end position="279"/>
    </location>
</feature>